<reference evidence="1 4" key="2">
    <citation type="submission" date="2021-01" db="EMBL/GenBank/DDBJ databases">
        <title>Whole genome shotgun sequence of Actinoplanes lobatus NBRC 12513.</title>
        <authorList>
            <person name="Komaki H."/>
            <person name="Tamura T."/>
        </authorList>
    </citation>
    <scope>NUCLEOTIDE SEQUENCE [LARGE SCALE GENOMIC DNA]</scope>
    <source>
        <strain evidence="1 4">NBRC 12513</strain>
    </source>
</reference>
<name>A0A7W7HM10_9ACTN</name>
<dbReference type="AlphaFoldDB" id="A0A7W7HM10"/>
<reference evidence="2 3" key="1">
    <citation type="submission" date="2020-08" db="EMBL/GenBank/DDBJ databases">
        <title>Sequencing the genomes of 1000 actinobacteria strains.</title>
        <authorList>
            <person name="Klenk H.-P."/>
        </authorList>
    </citation>
    <scope>NUCLEOTIDE SEQUENCE [LARGE SCALE GENOMIC DNA]</scope>
    <source>
        <strain evidence="2 3">DSM 43150</strain>
    </source>
</reference>
<comment type="caution">
    <text evidence="2">The sequence shown here is derived from an EMBL/GenBank/DDBJ whole genome shotgun (WGS) entry which is preliminary data.</text>
</comment>
<evidence type="ECO:0000313" key="4">
    <source>
        <dbReference type="Proteomes" id="UP000631312"/>
    </source>
</evidence>
<dbReference type="InterPro" id="IPR032801">
    <property type="entry name" value="PXL2A/B/C"/>
</dbReference>
<dbReference type="Gene3D" id="3.40.30.10">
    <property type="entry name" value="Glutaredoxin"/>
    <property type="match status" value="1"/>
</dbReference>
<dbReference type="EMBL" id="JACHNC010000001">
    <property type="protein sequence ID" value="MBB4752997.1"/>
    <property type="molecule type" value="Genomic_DNA"/>
</dbReference>
<dbReference type="Pfam" id="PF13911">
    <property type="entry name" value="AhpC-TSA_2"/>
    <property type="match status" value="1"/>
</dbReference>
<gene>
    <name evidence="1" type="ORF">Alo02nite_25020</name>
    <name evidence="2" type="ORF">BJ964_007158</name>
</gene>
<dbReference type="SUPFAM" id="SSF52833">
    <property type="entry name" value="Thioredoxin-like"/>
    <property type="match status" value="1"/>
</dbReference>
<dbReference type="Proteomes" id="UP000590511">
    <property type="component" value="Unassembled WGS sequence"/>
</dbReference>
<dbReference type="EMBL" id="BOMP01000034">
    <property type="protein sequence ID" value="GIE39604.1"/>
    <property type="molecule type" value="Genomic_DNA"/>
</dbReference>
<evidence type="ECO:0000313" key="2">
    <source>
        <dbReference type="EMBL" id="MBB4752997.1"/>
    </source>
</evidence>
<dbReference type="RefSeq" id="WP_188124744.1">
    <property type="nucleotide sequence ID" value="NZ_BOMP01000034.1"/>
</dbReference>
<protein>
    <submittedName>
        <fullName evidence="1">Alkyl hydroperoxide reductase</fullName>
    </submittedName>
</protein>
<dbReference type="Proteomes" id="UP000631312">
    <property type="component" value="Unassembled WGS sequence"/>
</dbReference>
<organism evidence="2 3">
    <name type="scientific">Actinoplanes lobatus</name>
    <dbReference type="NCBI Taxonomy" id="113568"/>
    <lineage>
        <taxon>Bacteria</taxon>
        <taxon>Bacillati</taxon>
        <taxon>Actinomycetota</taxon>
        <taxon>Actinomycetes</taxon>
        <taxon>Micromonosporales</taxon>
        <taxon>Micromonosporaceae</taxon>
        <taxon>Actinoplanes</taxon>
    </lineage>
</organism>
<evidence type="ECO:0000313" key="3">
    <source>
        <dbReference type="Proteomes" id="UP000590511"/>
    </source>
</evidence>
<dbReference type="InterPro" id="IPR036249">
    <property type="entry name" value="Thioredoxin-like_sf"/>
</dbReference>
<keyword evidence="4" id="KW-1185">Reference proteome</keyword>
<sequence length="173" mass="19109">MLSLTSVQNGAPVPVPDPVRMVHLQLRRFAGCPICHLHLRSFVRRHTEIESAGILEVVVFHSTVEELRPHVADLPFPAVADPQRHLYRRFGAEPSVRSLVDPRVYPSIVRAVTVGTVEFLRGRARPPSRTPTGGRLGLPADLLFAPGGDVVARKNGVHADDQWTVDEVLELAR</sequence>
<accession>A0A7W7HM10</accession>
<evidence type="ECO:0000313" key="1">
    <source>
        <dbReference type="EMBL" id="GIE39604.1"/>
    </source>
</evidence>
<proteinExistence type="predicted"/>